<feature type="region of interest" description="Disordered" evidence="1">
    <location>
        <begin position="77"/>
        <end position="106"/>
    </location>
</feature>
<keyword evidence="3" id="KW-1185">Reference proteome</keyword>
<feature type="compositionally biased region" description="Basic residues" evidence="1">
    <location>
        <begin position="726"/>
        <end position="736"/>
    </location>
</feature>
<dbReference type="Proteomes" id="UP000765509">
    <property type="component" value="Unassembled WGS sequence"/>
</dbReference>
<dbReference type="AlphaFoldDB" id="A0A9Q3DL74"/>
<feature type="region of interest" description="Disordered" evidence="1">
    <location>
        <begin position="32"/>
        <end position="65"/>
    </location>
</feature>
<evidence type="ECO:0000313" key="3">
    <source>
        <dbReference type="Proteomes" id="UP000765509"/>
    </source>
</evidence>
<feature type="compositionally biased region" description="Polar residues" evidence="1">
    <location>
        <begin position="222"/>
        <end position="236"/>
    </location>
</feature>
<accession>A0A9Q3DL74</accession>
<proteinExistence type="predicted"/>
<evidence type="ECO:0000256" key="1">
    <source>
        <dbReference type="SAM" id="MobiDB-lite"/>
    </source>
</evidence>
<organism evidence="2 3">
    <name type="scientific">Austropuccinia psidii MF-1</name>
    <dbReference type="NCBI Taxonomy" id="1389203"/>
    <lineage>
        <taxon>Eukaryota</taxon>
        <taxon>Fungi</taxon>
        <taxon>Dikarya</taxon>
        <taxon>Basidiomycota</taxon>
        <taxon>Pucciniomycotina</taxon>
        <taxon>Pucciniomycetes</taxon>
        <taxon>Pucciniales</taxon>
        <taxon>Sphaerophragmiaceae</taxon>
        <taxon>Austropuccinia</taxon>
    </lineage>
</organism>
<evidence type="ECO:0000313" key="2">
    <source>
        <dbReference type="EMBL" id="MBW0506296.1"/>
    </source>
</evidence>
<feature type="region of interest" description="Disordered" evidence="1">
    <location>
        <begin position="210"/>
        <end position="236"/>
    </location>
</feature>
<feature type="compositionally biased region" description="Pro residues" evidence="1">
    <location>
        <begin position="446"/>
        <end position="458"/>
    </location>
</feature>
<feature type="compositionally biased region" description="Polar residues" evidence="1">
    <location>
        <begin position="471"/>
        <end position="481"/>
    </location>
</feature>
<feature type="compositionally biased region" description="Basic residues" evidence="1">
    <location>
        <begin position="485"/>
        <end position="497"/>
    </location>
</feature>
<comment type="caution">
    <text evidence="2">The sequence shown here is derived from an EMBL/GenBank/DDBJ whole genome shotgun (WGS) entry which is preliminary data.</text>
</comment>
<feature type="region of interest" description="Disordered" evidence="1">
    <location>
        <begin position="576"/>
        <end position="630"/>
    </location>
</feature>
<feature type="compositionally biased region" description="Low complexity" evidence="1">
    <location>
        <begin position="582"/>
        <end position="606"/>
    </location>
</feature>
<name>A0A9Q3DL74_9BASI</name>
<feature type="region of interest" description="Disordered" evidence="1">
    <location>
        <begin position="684"/>
        <end position="736"/>
    </location>
</feature>
<reference evidence="2" key="1">
    <citation type="submission" date="2021-03" db="EMBL/GenBank/DDBJ databases">
        <title>Draft genome sequence of rust myrtle Austropuccinia psidii MF-1, a brazilian biotype.</title>
        <authorList>
            <person name="Quecine M.C."/>
            <person name="Pachon D.M.R."/>
            <person name="Bonatelli M.L."/>
            <person name="Correr F.H."/>
            <person name="Franceschini L.M."/>
            <person name="Leite T.F."/>
            <person name="Margarido G.R.A."/>
            <person name="Almeida C.A."/>
            <person name="Ferrarezi J.A."/>
            <person name="Labate C.A."/>
        </authorList>
    </citation>
    <scope>NUCLEOTIDE SEQUENCE</scope>
    <source>
        <strain evidence="2">MF-1</strain>
    </source>
</reference>
<feature type="region of interest" description="Disordered" evidence="1">
    <location>
        <begin position="399"/>
        <end position="514"/>
    </location>
</feature>
<sequence>MSSSLDHSLDSPLDSSLDSYLDYSASFDSSLNSTASSTNLTPLPSPSTSSSSKISQINSNKKKRKILTPSSRFYNHNPLHPALLQPTNSTHYHSQPYPHPQNQIDSSQRISSNLTNQNLLNLSLKNLNQIFNFTPTDSISLSQVLSSHHVKTHKKPINSLRHYGRHLQKLQYSRSYRNLNQSISSSSDYSSKNIKPIINLTSKTYKSISSKKLSQSNKSKSRTLASPDLNQKSQPNLLKPQHQIIKIPILPNLYDPKLPIDHTYSNVLNPIQLQHARALITKSSSLSFHPELFSNHSFPWSHFRSHSLNQFDNSLQFHNHQATESFACAHNEFSFNLEIEEINQKLAGLHLAISLEKNKRENQIRDSMNIPINHSKEIENLSSSDNVSSTLNQSNLNWIEQSPNLSSPPLQPQTNTSMQLSSQKDPVSSLTSIQQRPGSLRERGPCGPPPSQPPPPVPNQTLSKSAEPLGRNSSENQTGTESKTKKNKKKGQQKRSAHANANNIHHRDNYVPSRLPSAYKANYSSLKQVIKPENRGRSTIELLSQEYELDHQSGDWRSKHGEYQFIDPNLNFNLDPDDSFQSNTTNETAMTSSTTTSTTTMTTASSINSESSFRRKSKNNSTRADGHSQLGGSAISRFFVEPDEWICSFCEYELWFGEEKNSLLRVIKDRKEVLKRKRRAKERLNAVMKSKGSQKIEGSENNQRDQVDEDQVPNLDENHNNTIKTVAKKKPPKKNR</sequence>
<feature type="compositionally biased region" description="Polar residues" evidence="1">
    <location>
        <begin position="414"/>
        <end position="437"/>
    </location>
</feature>
<protein>
    <submittedName>
        <fullName evidence="2">Uncharacterized protein</fullName>
    </submittedName>
</protein>
<dbReference type="EMBL" id="AVOT02018998">
    <property type="protein sequence ID" value="MBW0506296.1"/>
    <property type="molecule type" value="Genomic_DNA"/>
</dbReference>
<gene>
    <name evidence="2" type="ORF">O181_046011</name>
</gene>
<dbReference type="OrthoDB" id="2507488at2759"/>
<feature type="compositionally biased region" description="Low complexity" evidence="1">
    <location>
        <begin position="32"/>
        <end position="59"/>
    </location>
</feature>